<organism evidence="2 3">
    <name type="scientific">Kitasatospora acidiphila</name>
    <dbReference type="NCBI Taxonomy" id="2567942"/>
    <lineage>
        <taxon>Bacteria</taxon>
        <taxon>Bacillati</taxon>
        <taxon>Actinomycetota</taxon>
        <taxon>Actinomycetes</taxon>
        <taxon>Kitasatosporales</taxon>
        <taxon>Streptomycetaceae</taxon>
        <taxon>Kitasatospora</taxon>
    </lineage>
</organism>
<dbReference type="Proteomes" id="UP000319103">
    <property type="component" value="Unassembled WGS sequence"/>
</dbReference>
<evidence type="ECO:0000313" key="3">
    <source>
        <dbReference type="Proteomes" id="UP000319103"/>
    </source>
</evidence>
<dbReference type="RefSeq" id="WP_141635319.1">
    <property type="nucleotide sequence ID" value="NZ_VIGB01000003.1"/>
</dbReference>
<dbReference type="OrthoDB" id="4351115at2"/>
<evidence type="ECO:0000313" key="2">
    <source>
        <dbReference type="EMBL" id="TQF04764.1"/>
    </source>
</evidence>
<feature type="region of interest" description="Disordered" evidence="1">
    <location>
        <begin position="1"/>
        <end position="20"/>
    </location>
</feature>
<gene>
    <name evidence="2" type="ORF">E6W39_24225</name>
</gene>
<name>A0A540W8S0_9ACTN</name>
<keyword evidence="3" id="KW-1185">Reference proteome</keyword>
<accession>A0A540W8S0</accession>
<sequence>MFVKKQHPGGSSHGYQWPQGGEWVEMPAADAHELVTIDGAEFEAQPELPKGAKAYTAAATGPAPGAPVEE</sequence>
<dbReference type="EMBL" id="VIGB01000003">
    <property type="protein sequence ID" value="TQF04764.1"/>
    <property type="molecule type" value="Genomic_DNA"/>
</dbReference>
<evidence type="ECO:0000256" key="1">
    <source>
        <dbReference type="SAM" id="MobiDB-lite"/>
    </source>
</evidence>
<reference evidence="2 3" key="1">
    <citation type="submission" date="2019-06" db="EMBL/GenBank/DDBJ databases">
        <title>Description of Kitasatospora acidophila sp. nov. isolated from pine grove soil, and reclassification of Streptomyces novaecaesareae to Kitasatospora novaeceasareae comb. nov.</title>
        <authorList>
            <person name="Kim M.J."/>
        </authorList>
    </citation>
    <scope>NUCLEOTIDE SEQUENCE [LARGE SCALE GENOMIC DNA]</scope>
    <source>
        <strain evidence="2 3">MMS16-CNU292</strain>
    </source>
</reference>
<proteinExistence type="predicted"/>
<comment type="caution">
    <text evidence="2">The sequence shown here is derived from an EMBL/GenBank/DDBJ whole genome shotgun (WGS) entry which is preliminary data.</text>
</comment>
<dbReference type="AlphaFoldDB" id="A0A540W8S0"/>
<protein>
    <submittedName>
        <fullName evidence="2">Uncharacterized protein</fullName>
    </submittedName>
</protein>